<accession>S0ALV2</accession>
<evidence type="ECO:0000313" key="1">
    <source>
        <dbReference type="EMBL" id="AGO59986.1"/>
    </source>
</evidence>
<dbReference type="InterPro" id="IPR021124">
    <property type="entry name" value="CRISPR-assoc_prot_Cas5"/>
</dbReference>
<dbReference type="EMBL" id="CP004145">
    <property type="protein sequence ID" value="AGO59986.1"/>
    <property type="molecule type" value="Genomic_DNA"/>
</dbReference>
<dbReference type="HOGENOM" id="CLU_097416_0_0_2"/>
<dbReference type="Pfam" id="PF09704">
    <property type="entry name" value="Cas_Cas5d"/>
    <property type="match status" value="1"/>
</dbReference>
<dbReference type="GeneID" id="16024150"/>
<keyword evidence="2" id="KW-1185">Reference proteome</keyword>
<organism evidence="1 2">
    <name type="scientific">Ferroplasma acidarmanus Fer1</name>
    <dbReference type="NCBI Taxonomy" id="333146"/>
    <lineage>
        <taxon>Archaea</taxon>
        <taxon>Methanobacteriati</taxon>
        <taxon>Thermoplasmatota</taxon>
        <taxon>Thermoplasmata</taxon>
        <taxon>Thermoplasmatales</taxon>
        <taxon>Ferroplasmaceae</taxon>
        <taxon>Ferroplasma</taxon>
    </lineage>
</organism>
<evidence type="ECO:0000313" key="2">
    <source>
        <dbReference type="Proteomes" id="UP000014660"/>
    </source>
</evidence>
<dbReference type="Proteomes" id="UP000014660">
    <property type="component" value="Chromosome"/>
</dbReference>
<gene>
    <name evidence="1" type="ORF">FACI_IFERC00001G0006</name>
</gene>
<name>S0ALV2_FERAC</name>
<dbReference type="KEGG" id="fac:FACI_IFERC01G0006"/>
<protein>
    <recommendedName>
        <fullName evidence="3">CRISPR-associated protein Cas5</fullName>
    </recommendedName>
</protein>
<dbReference type="AlphaFoldDB" id="S0ALV2"/>
<evidence type="ECO:0008006" key="3">
    <source>
        <dbReference type="Google" id="ProtNLM"/>
    </source>
</evidence>
<sequence>MKEIKLIRINAYGIINSFRIPLHMTIHDTLDLPVKTHIIGMIAAAMGYLRDDKEKIESLYKNTSIGIYGTSYSKFYDLIRIYKYKGKEVEVSLVNRQINYKNNYTIYIENNNLEEIYNFLKNPVFALSLGKAHDLINIKDISIINATIVEDDYIDLSNTVLPFNLYDFEIIDLKDNTNITPFQTYKLPLSFNIEKNYREATHLSDTTIIGDIKLKIKRNKEYKTIHDNEGGINVIIY</sequence>
<dbReference type="GO" id="GO:0043571">
    <property type="term" value="P:maintenance of CRISPR repeat elements"/>
    <property type="evidence" value="ECO:0007669"/>
    <property type="project" value="InterPro"/>
</dbReference>
<dbReference type="RefSeq" id="WP_009886021.1">
    <property type="nucleotide sequence ID" value="NC_021592.1"/>
</dbReference>
<proteinExistence type="predicted"/>
<reference evidence="1 2" key="1">
    <citation type="journal article" date="2007" name="Proc. Natl. Acad. Sci. U.S.A.">
        <title>Genome dynamics in a natural archaeal population.</title>
        <authorList>
            <person name="Allen E.E."/>
            <person name="Tyson G.W."/>
            <person name="Whitaker R.J."/>
            <person name="Detter J.C."/>
            <person name="Richardson P.M."/>
            <person name="Banfield J.F."/>
        </authorList>
    </citation>
    <scope>NUCLEOTIDE SEQUENCE [LARGE SCALE GENOMIC DNA]</scope>
    <source>
        <strain evidence="2">fer1</strain>
    </source>
</reference>
<dbReference type="Gene3D" id="3.30.70.2660">
    <property type="match status" value="1"/>
</dbReference>